<dbReference type="SUPFAM" id="SSF74653">
    <property type="entry name" value="TolA/TonB C-terminal domain"/>
    <property type="match status" value="1"/>
</dbReference>
<feature type="signal peptide" evidence="5">
    <location>
        <begin position="1"/>
        <end position="35"/>
    </location>
</feature>
<keyword evidence="4" id="KW-0472">Membrane</keyword>
<keyword evidence="5" id="KW-0732">Signal</keyword>
<gene>
    <name evidence="7" type="ORF">IFDJLNFL_0614</name>
    <name evidence="8" type="ORF">MTDSW087_02296</name>
</gene>
<evidence type="ECO:0000256" key="2">
    <source>
        <dbReference type="ARBA" id="ARBA00022692"/>
    </source>
</evidence>
<evidence type="ECO:0000256" key="4">
    <source>
        <dbReference type="ARBA" id="ARBA00023136"/>
    </source>
</evidence>
<organism evidence="8 9">
    <name type="scientific">Methylobacterium dankookense</name>
    <dbReference type="NCBI Taxonomy" id="560405"/>
    <lineage>
        <taxon>Bacteria</taxon>
        <taxon>Pseudomonadati</taxon>
        <taxon>Pseudomonadota</taxon>
        <taxon>Alphaproteobacteria</taxon>
        <taxon>Hyphomicrobiales</taxon>
        <taxon>Methylobacteriaceae</taxon>
        <taxon>Methylobacterium</taxon>
    </lineage>
</organism>
<dbReference type="InterPro" id="IPR037682">
    <property type="entry name" value="TonB_C"/>
</dbReference>
<name>A0A564FWV3_9HYPH</name>
<accession>A0A564FWV3</accession>
<feature type="domain" description="TonB C-terminal" evidence="6">
    <location>
        <begin position="41"/>
        <end position="135"/>
    </location>
</feature>
<keyword evidence="2" id="KW-0812">Transmembrane</keyword>
<proteinExistence type="predicted"/>
<reference evidence="8 9" key="1">
    <citation type="submission" date="2019-06" db="EMBL/GenBank/DDBJ databases">
        <authorList>
            <person name="Rodrigo-Torres L."/>
            <person name="Arahal R. D."/>
            <person name="Lucena T."/>
        </authorList>
    </citation>
    <scope>NUCLEOTIDE SEQUENCE [LARGE SCALE GENOMIC DNA]</scope>
    <source>
        <strain evidence="8 9">SW08-7</strain>
    </source>
</reference>
<dbReference type="NCBIfam" id="TIGR01352">
    <property type="entry name" value="tonB_Cterm"/>
    <property type="match status" value="1"/>
</dbReference>
<reference evidence="7" key="3">
    <citation type="submission" date="2021-08" db="EMBL/GenBank/DDBJ databases">
        <authorList>
            <person name="Tani A."/>
            <person name="Ola A."/>
            <person name="Ogura Y."/>
            <person name="Katsura K."/>
            <person name="Hayashi T."/>
        </authorList>
    </citation>
    <scope>NUCLEOTIDE SEQUENCE</scope>
    <source>
        <strain evidence="7">DSM 22415</strain>
    </source>
</reference>
<dbReference type="AlphaFoldDB" id="A0A564FWV3"/>
<evidence type="ECO:0000313" key="8">
    <source>
        <dbReference type="EMBL" id="VUF12603.1"/>
    </source>
</evidence>
<dbReference type="PROSITE" id="PS52015">
    <property type="entry name" value="TONB_CTD"/>
    <property type="match status" value="1"/>
</dbReference>
<dbReference type="Proteomes" id="UP000401717">
    <property type="component" value="Unassembled WGS sequence"/>
</dbReference>
<evidence type="ECO:0000256" key="5">
    <source>
        <dbReference type="SAM" id="SignalP"/>
    </source>
</evidence>
<dbReference type="Gene3D" id="3.30.1150.10">
    <property type="match status" value="1"/>
</dbReference>
<dbReference type="Proteomes" id="UP001055303">
    <property type="component" value="Unassembled WGS sequence"/>
</dbReference>
<dbReference type="GO" id="GO:0055085">
    <property type="term" value="P:transmembrane transport"/>
    <property type="evidence" value="ECO:0007669"/>
    <property type="project" value="InterPro"/>
</dbReference>
<evidence type="ECO:0000256" key="3">
    <source>
        <dbReference type="ARBA" id="ARBA00022989"/>
    </source>
</evidence>
<feature type="chain" id="PRO_5021793219" description="TonB C-terminal domain-containing protein" evidence="5">
    <location>
        <begin position="36"/>
        <end position="135"/>
    </location>
</feature>
<evidence type="ECO:0000259" key="6">
    <source>
        <dbReference type="PROSITE" id="PS52015"/>
    </source>
</evidence>
<evidence type="ECO:0000313" key="7">
    <source>
        <dbReference type="EMBL" id="GJD54735.1"/>
    </source>
</evidence>
<evidence type="ECO:0000313" key="10">
    <source>
        <dbReference type="Proteomes" id="UP001055303"/>
    </source>
</evidence>
<keyword evidence="3" id="KW-1133">Transmembrane helix</keyword>
<keyword evidence="10" id="KW-1185">Reference proteome</keyword>
<protein>
    <recommendedName>
        <fullName evidence="6">TonB C-terminal domain-containing protein</fullName>
    </recommendedName>
</protein>
<reference evidence="7" key="2">
    <citation type="journal article" date="2021" name="Front. Microbiol.">
        <title>Comprehensive Comparative Genomics and Phenotyping of Methylobacterium Species.</title>
        <authorList>
            <person name="Alessa O."/>
            <person name="Ogura Y."/>
            <person name="Fujitani Y."/>
            <person name="Takami H."/>
            <person name="Hayashi T."/>
            <person name="Sahin N."/>
            <person name="Tani A."/>
        </authorList>
    </citation>
    <scope>NUCLEOTIDE SEQUENCE</scope>
    <source>
        <strain evidence="7">DSM 22415</strain>
    </source>
</reference>
<dbReference type="EMBL" id="BPQI01000012">
    <property type="protein sequence ID" value="GJD54735.1"/>
    <property type="molecule type" value="Genomic_DNA"/>
</dbReference>
<evidence type="ECO:0000256" key="1">
    <source>
        <dbReference type="ARBA" id="ARBA00004167"/>
    </source>
</evidence>
<dbReference type="InterPro" id="IPR006260">
    <property type="entry name" value="TonB/TolA_C"/>
</dbReference>
<dbReference type="Pfam" id="PF13103">
    <property type="entry name" value="TonB_2"/>
    <property type="match status" value="1"/>
</dbReference>
<sequence length="135" mass="14153">MPARRFPSPEFPAVSSRLSRACLCLLLLSAVPAQAEPSVSPAVRRWIATVVTRIGEAGQSSTPARAGTVEIRLRVAADGSLRDVAIERGSGSAELDARILAAARAAAPFGPPPRALLTEDGTTELSFPVHLSSKR</sequence>
<dbReference type="EMBL" id="CABFVH010000011">
    <property type="protein sequence ID" value="VUF12603.1"/>
    <property type="molecule type" value="Genomic_DNA"/>
</dbReference>
<dbReference type="GO" id="GO:0016020">
    <property type="term" value="C:membrane"/>
    <property type="evidence" value="ECO:0007669"/>
    <property type="project" value="UniProtKB-SubCell"/>
</dbReference>
<evidence type="ECO:0000313" key="9">
    <source>
        <dbReference type="Proteomes" id="UP000401717"/>
    </source>
</evidence>
<comment type="subcellular location">
    <subcellularLocation>
        <location evidence="1">Membrane</location>
        <topology evidence="1">Single-pass membrane protein</topology>
    </subcellularLocation>
</comment>